<evidence type="ECO:0000259" key="1">
    <source>
        <dbReference type="SMART" id="SM00278"/>
    </source>
</evidence>
<dbReference type="SUPFAM" id="SSF47781">
    <property type="entry name" value="RuvA domain 2-like"/>
    <property type="match status" value="1"/>
</dbReference>
<dbReference type="GO" id="GO:0003677">
    <property type="term" value="F:DNA binding"/>
    <property type="evidence" value="ECO:0007669"/>
    <property type="project" value="InterPro"/>
</dbReference>
<sequence length="394" mass="45219">MISLPTSEAINLLKNSLEELESSKGSIQTGIQKLLRAAEILNDEKIIVWCKAQLGDQRYKRPLDNYINKLQNWIEKKDEESNKEVNEATDQLLEVGFKINFDGFLEEIDAKAAKSGGGYQNIGFIEERYNDLVRNKKGNDGTYYKTNLYKNLSYTKKAAHEKATKLYNNLLFSNTPKTVMDTLKDEIDDKLLDLNPELAEKIMLAFQSVSKDNKESWSQALTTCRRFIENLADVLYPAKDEKVNGRKLGKGQYINRIWAFMDEAIESESNKKLAKSHVDHLGIYLESVHKLTNKGVHSEINRIEAVKVVLHTYLTLADIINYIDKEEVSKKEELTIFTASLDELESLLNISRSLAKRIVRFRIKNEIFKPEDLQKIKGIGPKTIEKVKKNFSFN</sequence>
<organism evidence="2 3">
    <name type="scientific">Orenia metallireducens</name>
    <dbReference type="NCBI Taxonomy" id="1413210"/>
    <lineage>
        <taxon>Bacteria</taxon>
        <taxon>Bacillati</taxon>
        <taxon>Bacillota</taxon>
        <taxon>Clostridia</taxon>
        <taxon>Halanaerobiales</taxon>
        <taxon>Halobacteroidaceae</taxon>
        <taxon>Orenia</taxon>
    </lineage>
</organism>
<feature type="domain" description="Helix-hairpin-helix DNA-binding motif class 1" evidence="1">
    <location>
        <begin position="371"/>
        <end position="390"/>
    </location>
</feature>
<keyword evidence="3" id="KW-1185">Reference proteome</keyword>
<dbReference type="EMBL" id="OBDZ01000048">
    <property type="protein sequence ID" value="SNY47173.1"/>
    <property type="molecule type" value="Genomic_DNA"/>
</dbReference>
<gene>
    <name evidence="2" type="ORF">SAMN06265827_1481</name>
</gene>
<protein>
    <submittedName>
        <fullName evidence="2">DNA uptake protein ComE</fullName>
    </submittedName>
</protein>
<dbReference type="Pfam" id="PF12836">
    <property type="entry name" value="HHH_3"/>
    <property type="match status" value="1"/>
</dbReference>
<dbReference type="Gene3D" id="1.10.150.320">
    <property type="entry name" value="Photosystem II 12 kDa extrinsic protein"/>
    <property type="match status" value="1"/>
</dbReference>
<proteinExistence type="predicted"/>
<dbReference type="InterPro" id="IPR003583">
    <property type="entry name" value="Hlx-hairpin-Hlx_DNA-bd_motif"/>
</dbReference>
<dbReference type="GO" id="GO:0006281">
    <property type="term" value="P:DNA repair"/>
    <property type="evidence" value="ECO:0007669"/>
    <property type="project" value="InterPro"/>
</dbReference>
<name>A0A285IGX9_9FIRM</name>
<evidence type="ECO:0000313" key="3">
    <source>
        <dbReference type="Proteomes" id="UP000219573"/>
    </source>
</evidence>
<dbReference type="InterPro" id="IPR010994">
    <property type="entry name" value="RuvA_2-like"/>
</dbReference>
<feature type="domain" description="Helix-hairpin-helix DNA-binding motif class 1" evidence="1">
    <location>
        <begin position="342"/>
        <end position="361"/>
    </location>
</feature>
<reference evidence="3" key="1">
    <citation type="submission" date="2017-09" db="EMBL/GenBank/DDBJ databases">
        <authorList>
            <person name="Varghese N."/>
            <person name="Submissions S."/>
        </authorList>
    </citation>
    <scope>NUCLEOTIDE SEQUENCE [LARGE SCALE GENOMIC DNA]</scope>
    <source>
        <strain evidence="3">MSL47</strain>
    </source>
</reference>
<dbReference type="AlphaFoldDB" id="A0A285IGX9"/>
<dbReference type="RefSeq" id="WP_097019605.1">
    <property type="nucleotide sequence ID" value="NZ_OBDZ01000048.1"/>
</dbReference>
<accession>A0A285IGX9</accession>
<dbReference type="OrthoDB" id="9790239at2"/>
<evidence type="ECO:0000313" key="2">
    <source>
        <dbReference type="EMBL" id="SNY47173.1"/>
    </source>
</evidence>
<dbReference type="Proteomes" id="UP000219573">
    <property type="component" value="Unassembled WGS sequence"/>
</dbReference>
<dbReference type="SMART" id="SM00278">
    <property type="entry name" value="HhH1"/>
    <property type="match status" value="2"/>
</dbReference>